<reference evidence="10" key="1">
    <citation type="submission" date="2016-10" db="EMBL/GenBank/DDBJ databases">
        <authorList>
            <person name="Varghese N."/>
            <person name="Submissions S."/>
        </authorList>
    </citation>
    <scope>NUCLEOTIDE SEQUENCE [LARGE SCALE GENOMIC DNA]</scope>
    <source>
        <strain evidence="10">CGMCC 1.10789</strain>
    </source>
</reference>
<gene>
    <name evidence="9" type="ORF">SAMN05216257_103382</name>
</gene>
<dbReference type="PRINTS" id="PR00344">
    <property type="entry name" value="BCTRLSENSOR"/>
</dbReference>
<dbReference type="InterPro" id="IPR036097">
    <property type="entry name" value="HisK_dim/P_sf"/>
</dbReference>
<evidence type="ECO:0000259" key="7">
    <source>
        <dbReference type="PROSITE" id="PS50109"/>
    </source>
</evidence>
<feature type="domain" description="Response regulatory" evidence="8">
    <location>
        <begin position="669"/>
        <end position="785"/>
    </location>
</feature>
<evidence type="ECO:0000259" key="8">
    <source>
        <dbReference type="PROSITE" id="PS50110"/>
    </source>
</evidence>
<keyword evidence="10" id="KW-1185">Reference proteome</keyword>
<keyword evidence="6" id="KW-0472">Membrane</keyword>
<keyword evidence="9" id="KW-0418">Kinase</keyword>
<protein>
    <recommendedName>
        <fullName evidence="2">histidine kinase</fullName>
        <ecNumber evidence="2">2.7.13.3</ecNumber>
    </recommendedName>
</protein>
<dbReference type="CDD" id="cd00130">
    <property type="entry name" value="PAS"/>
    <property type="match status" value="1"/>
</dbReference>
<dbReference type="PROSITE" id="PS50110">
    <property type="entry name" value="RESPONSE_REGULATORY"/>
    <property type="match status" value="1"/>
</dbReference>
<dbReference type="Proteomes" id="UP000199328">
    <property type="component" value="Unassembled WGS sequence"/>
</dbReference>
<dbReference type="RefSeq" id="WP_245657016.1">
    <property type="nucleotide sequence ID" value="NZ_FNFV01000003.1"/>
</dbReference>
<organism evidence="9 10">
    <name type="scientific">Meinhardsimonia xiamenensis</name>
    <dbReference type="NCBI Taxonomy" id="990712"/>
    <lineage>
        <taxon>Bacteria</taxon>
        <taxon>Pseudomonadati</taxon>
        <taxon>Pseudomonadota</taxon>
        <taxon>Alphaproteobacteria</taxon>
        <taxon>Rhodobacterales</taxon>
        <taxon>Paracoccaceae</taxon>
        <taxon>Meinhardsimonia</taxon>
    </lineage>
</organism>
<evidence type="ECO:0000313" key="10">
    <source>
        <dbReference type="Proteomes" id="UP000199328"/>
    </source>
</evidence>
<dbReference type="PANTHER" id="PTHR43065:SF42">
    <property type="entry name" value="TWO-COMPONENT SENSOR PPRA"/>
    <property type="match status" value="1"/>
</dbReference>
<keyword evidence="9" id="KW-0808">Transferase</keyword>
<dbReference type="SMART" id="SM00448">
    <property type="entry name" value="REC"/>
    <property type="match status" value="1"/>
</dbReference>
<feature type="transmembrane region" description="Helical" evidence="6">
    <location>
        <begin position="22"/>
        <end position="39"/>
    </location>
</feature>
<dbReference type="FunFam" id="1.10.287.130:FF:000037">
    <property type="entry name" value="Hybrid sensor histidine kinase/response regulator"/>
    <property type="match status" value="1"/>
</dbReference>
<name>A0A1G9D7S9_9RHOB</name>
<dbReference type="CDD" id="cd00082">
    <property type="entry name" value="HisKA"/>
    <property type="match status" value="1"/>
</dbReference>
<keyword evidence="6" id="KW-0812">Transmembrane</keyword>
<dbReference type="SMART" id="SM00387">
    <property type="entry name" value="HATPase_c"/>
    <property type="match status" value="1"/>
</dbReference>
<dbReference type="PROSITE" id="PS50109">
    <property type="entry name" value="HIS_KIN"/>
    <property type="match status" value="1"/>
</dbReference>
<dbReference type="EMBL" id="FNFV01000003">
    <property type="protein sequence ID" value="SDK59996.1"/>
    <property type="molecule type" value="Genomic_DNA"/>
</dbReference>
<dbReference type="InterPro" id="IPR003661">
    <property type="entry name" value="HisK_dim/P_dom"/>
</dbReference>
<evidence type="ECO:0000313" key="9">
    <source>
        <dbReference type="EMBL" id="SDK59996.1"/>
    </source>
</evidence>
<dbReference type="InterPro" id="IPR036890">
    <property type="entry name" value="HATPase_C_sf"/>
</dbReference>
<dbReference type="SUPFAM" id="SSF55874">
    <property type="entry name" value="ATPase domain of HSP90 chaperone/DNA topoisomerase II/histidine kinase"/>
    <property type="match status" value="1"/>
</dbReference>
<dbReference type="Gene3D" id="3.30.565.10">
    <property type="entry name" value="Histidine kinase-like ATPase, C-terminal domain"/>
    <property type="match status" value="1"/>
</dbReference>
<feature type="region of interest" description="Disordered" evidence="5">
    <location>
        <begin position="790"/>
        <end position="823"/>
    </location>
</feature>
<dbReference type="EC" id="2.7.13.3" evidence="2"/>
<dbReference type="InterPro" id="IPR005467">
    <property type="entry name" value="His_kinase_dom"/>
</dbReference>
<dbReference type="AlphaFoldDB" id="A0A1G9D7S9"/>
<feature type="transmembrane region" description="Helical" evidence="6">
    <location>
        <begin position="45"/>
        <end position="64"/>
    </location>
</feature>
<dbReference type="Pfam" id="PF00072">
    <property type="entry name" value="Response_reg"/>
    <property type="match status" value="1"/>
</dbReference>
<dbReference type="Pfam" id="PF00512">
    <property type="entry name" value="HisKA"/>
    <property type="match status" value="1"/>
</dbReference>
<dbReference type="PANTHER" id="PTHR43065">
    <property type="entry name" value="SENSOR HISTIDINE KINASE"/>
    <property type="match status" value="1"/>
</dbReference>
<proteinExistence type="predicted"/>
<keyword evidence="3 4" id="KW-0597">Phosphoprotein</keyword>
<feature type="domain" description="Histidine kinase" evidence="7">
    <location>
        <begin position="401"/>
        <end position="624"/>
    </location>
</feature>
<dbReference type="Gene3D" id="3.40.50.2300">
    <property type="match status" value="1"/>
</dbReference>
<feature type="modified residue" description="4-aspartylphosphate" evidence="4">
    <location>
        <position position="720"/>
    </location>
</feature>
<dbReference type="NCBIfam" id="TIGR00229">
    <property type="entry name" value="sensory_box"/>
    <property type="match status" value="1"/>
</dbReference>
<dbReference type="InterPro" id="IPR000014">
    <property type="entry name" value="PAS"/>
</dbReference>
<sequence length="823" mass="88387">MAETAIAAGDTAHREATLRRRMLLALAAAVSVLAASLLVRDERTAFLLAVLAGVVALPPAWLALRPCLAAWRRRHLTEALDALVEADFAAAVITDGDGAVVCCNGVAREHFDIEPGQPMAQAMSSRLAGAGGLLRQLRRAAATHGMACQDIAGMRRPLRVAVRPLPVGDRFLWRFEEGRAFIDTGKDAASLPSFLLDAEGRRILETNAAFREMLAEPVMRLEQVLVDPPLRPGEVHVLRTRQGVMAMRLLPQPQPTGETRYHLVPGEPGPGAWTQFDLLPVPILKLTPRGRILVANRPARGLLGLEGVIGAELADLVEGLGRPVEEWLLDIAEGRGVTRPEVVRATRHEKEVYLQIAVRPMQDGGGQALLAVLSDATELKTLEAQFVQSQKMQAIGQLAGGVAHDFNNLLTAISGHCDLLLLRHDSSDPDYGDLMQISQNANRAASLVSQLLAFSRKQTLELRPLDLRDTLAEMTHLLNRLVGEKIRLTVRHDPDLGHIRADRRQLEQVVMNLVVNARDAMPEGGEIAIETEMCRLAEPLKRDRATVPAGNYVLVKVRDQGHGIEPEKISKIFEPFFTTKRTGEGTGLGLSTAYGIVKQSGGFIFADSVIGEGTCFSMYFPSCPAPALEASAPSRAPAAAPDGGSEPRPSSHGGGVVGGPSPATPEAAVILLVEDEAPVRAFAARALRLRGHSVLEADSAEAALEMLQDPSLRVDVFVTDVVMPGRDGPSWVAEALTLRPAARVIFVSGYSEDALTRQRSRIPNAAFLQKPFSLAELTAAVQEQLAMHAAEAGTTEENVTEAGVTETGNWEAAPARHGASSPA</sequence>
<dbReference type="STRING" id="990712.SAMN05216257_103382"/>
<dbReference type="InterPro" id="IPR011006">
    <property type="entry name" value="CheY-like_superfamily"/>
</dbReference>
<dbReference type="Gene3D" id="1.10.287.130">
    <property type="match status" value="1"/>
</dbReference>
<feature type="region of interest" description="Disordered" evidence="5">
    <location>
        <begin position="634"/>
        <end position="659"/>
    </location>
</feature>
<dbReference type="InterPro" id="IPR035965">
    <property type="entry name" value="PAS-like_dom_sf"/>
</dbReference>
<evidence type="ECO:0000256" key="5">
    <source>
        <dbReference type="SAM" id="MobiDB-lite"/>
    </source>
</evidence>
<comment type="catalytic activity">
    <reaction evidence="1">
        <text>ATP + protein L-histidine = ADP + protein N-phospho-L-histidine.</text>
        <dbReference type="EC" id="2.7.13.3"/>
    </reaction>
</comment>
<dbReference type="InterPro" id="IPR003594">
    <property type="entry name" value="HATPase_dom"/>
</dbReference>
<dbReference type="SUPFAM" id="SSF47384">
    <property type="entry name" value="Homodimeric domain of signal transducing histidine kinase"/>
    <property type="match status" value="1"/>
</dbReference>
<dbReference type="SMART" id="SM00388">
    <property type="entry name" value="HisKA"/>
    <property type="match status" value="1"/>
</dbReference>
<accession>A0A1G9D7S9</accession>
<dbReference type="InterPro" id="IPR004358">
    <property type="entry name" value="Sig_transdc_His_kin-like_C"/>
</dbReference>
<evidence type="ECO:0000256" key="4">
    <source>
        <dbReference type="PROSITE-ProRule" id="PRU00169"/>
    </source>
</evidence>
<dbReference type="GO" id="GO:0000155">
    <property type="term" value="F:phosphorelay sensor kinase activity"/>
    <property type="evidence" value="ECO:0007669"/>
    <property type="project" value="InterPro"/>
</dbReference>
<dbReference type="Pfam" id="PF02518">
    <property type="entry name" value="HATPase_c"/>
    <property type="match status" value="1"/>
</dbReference>
<dbReference type="Gene3D" id="3.30.450.20">
    <property type="entry name" value="PAS domain"/>
    <property type="match status" value="1"/>
</dbReference>
<evidence type="ECO:0000256" key="3">
    <source>
        <dbReference type="ARBA" id="ARBA00022553"/>
    </source>
</evidence>
<evidence type="ECO:0000256" key="6">
    <source>
        <dbReference type="SAM" id="Phobius"/>
    </source>
</evidence>
<keyword evidence="6" id="KW-1133">Transmembrane helix</keyword>
<evidence type="ECO:0000256" key="2">
    <source>
        <dbReference type="ARBA" id="ARBA00012438"/>
    </source>
</evidence>
<dbReference type="SUPFAM" id="SSF52172">
    <property type="entry name" value="CheY-like"/>
    <property type="match status" value="1"/>
</dbReference>
<dbReference type="SUPFAM" id="SSF55785">
    <property type="entry name" value="PYP-like sensor domain (PAS domain)"/>
    <property type="match status" value="1"/>
</dbReference>
<dbReference type="InterPro" id="IPR001789">
    <property type="entry name" value="Sig_transdc_resp-reg_receiver"/>
</dbReference>
<evidence type="ECO:0000256" key="1">
    <source>
        <dbReference type="ARBA" id="ARBA00000085"/>
    </source>
</evidence>